<name>G0SHD6_CHATD</name>
<dbReference type="KEGG" id="cthr:CTHT_0069650"/>
<dbReference type="HOGENOM" id="CLU_014923_1_0_1"/>
<proteinExistence type="inferred from homology"/>
<feature type="region of interest" description="Disordered" evidence="7">
    <location>
        <begin position="136"/>
        <end position="155"/>
    </location>
</feature>
<dbReference type="PANTHER" id="PTHR23061:SF12">
    <property type="entry name" value="DNA POLYMERASE ALPHA SUBUNIT B"/>
    <property type="match status" value="1"/>
</dbReference>
<evidence type="ECO:0000313" key="11">
    <source>
        <dbReference type="Proteomes" id="UP000008066"/>
    </source>
</evidence>
<feature type="domain" description="DNA polymerase alpha subunit B OB" evidence="9">
    <location>
        <begin position="272"/>
        <end position="379"/>
    </location>
</feature>
<dbReference type="FunFam" id="3.60.21.60:FF:000008">
    <property type="entry name" value="DNA polymerase alpha subunit B"/>
    <property type="match status" value="1"/>
</dbReference>
<comment type="subcellular location">
    <subcellularLocation>
        <location evidence="1 6">Nucleus</location>
    </subcellularLocation>
</comment>
<evidence type="ECO:0000256" key="4">
    <source>
        <dbReference type="ARBA" id="ARBA00022705"/>
    </source>
</evidence>
<dbReference type="Pfam" id="PF04042">
    <property type="entry name" value="DNA_pol_E_B"/>
    <property type="match status" value="1"/>
</dbReference>
<keyword evidence="4 6" id="KW-0235">DNA replication</keyword>
<evidence type="ECO:0000256" key="1">
    <source>
        <dbReference type="ARBA" id="ARBA00004123"/>
    </source>
</evidence>
<evidence type="ECO:0000256" key="7">
    <source>
        <dbReference type="SAM" id="MobiDB-lite"/>
    </source>
</evidence>
<evidence type="ECO:0000256" key="6">
    <source>
        <dbReference type="PIRNR" id="PIRNR018300"/>
    </source>
</evidence>
<comment type="function">
    <text evidence="6">Accessory subunit of the DNA polymerase alpha complex (also known as the alpha DNA polymerase-primase complex) which plays an essential role in the initiation of DNA synthesis.</text>
</comment>
<dbReference type="PANTHER" id="PTHR23061">
    <property type="entry name" value="DNA POLYMERASE 2 ALPHA 70 KDA SUBUNIT"/>
    <property type="match status" value="1"/>
</dbReference>
<sequence>MQVQRKLADLLGAFDWLRYNPTPAARLRVSRKVKRVNRVEAQILLTPTTAMADTVYELNAQFGSPDKPLEPDVLAELQSIMRLHSLSVQDLFYKWEAYSIKMGLDANAVALDIVRQFKQNLQDELERTTRGTTRGTHNVHVKTEKRTGAAPRAANKGSDVFGMIDGLTTPAPGRTKQIGSARKTPAVSRVKAEPASSPMKVDDALNAMGAIPPASFADRPNAGEVLEILNEHLTAAEPPIAPFPEPRIKLTAASDQKKLGYRPMAMKLSEASEILDDRIEEFITLVREHHNIDDSAFGNPAAQSTSEIVAVGRIACDSLEGKLNPSSVVLETSRRTGAGLRVPLGLSRLKSYQLFPGQIIACRGINSSGKEFTAHEILSLPLLPNAASSPDVLQSHISRLRGRDPDAMDTDDASPAPPLNIMIASGPYTADDNLLFEPLATLCAEAADSYTDLLLLTGPFLDAEHPLLSTGDFDLPAEANIDPDKATMSTVFRCLISPHFHRLASANPSVTVLLVPSVRDLLAKHVSWPQEAFSRKELGLPKCVKIVGNPSTVNVNEMVLGVSSQDILWELRHEELVSAGVGTGDSLSRACRYLIEQRHFFPLFPPTDRRKLPKTGGGIPGTEGAGIPPGAMLDISYLKLGEFLHVRPDVLVVPSALSPFAKVVESVLVINPGTLSKRRGAGTYAKMLVYPPKLDNQLRDGMVAHRIFERARVEITRI</sequence>
<comment type="similarity">
    <text evidence="2 6">Belongs to the DNA polymerase alpha subunit B family.</text>
</comment>
<evidence type="ECO:0000256" key="2">
    <source>
        <dbReference type="ARBA" id="ARBA00007299"/>
    </source>
</evidence>
<evidence type="ECO:0000313" key="10">
    <source>
        <dbReference type="EMBL" id="EGS17625.1"/>
    </source>
</evidence>
<evidence type="ECO:0000259" key="9">
    <source>
        <dbReference type="Pfam" id="PF22062"/>
    </source>
</evidence>
<dbReference type="OrthoDB" id="336885at2759"/>
<dbReference type="GO" id="GO:0006270">
    <property type="term" value="P:DNA replication initiation"/>
    <property type="evidence" value="ECO:0007669"/>
    <property type="project" value="TreeGrafter"/>
</dbReference>
<reference evidence="10 11" key="1">
    <citation type="journal article" date="2011" name="Cell">
        <title>Insight into structure and assembly of the nuclear pore complex by utilizing the genome of a eukaryotic thermophile.</title>
        <authorList>
            <person name="Amlacher S."/>
            <person name="Sarges P."/>
            <person name="Flemming D."/>
            <person name="van Noort V."/>
            <person name="Kunze R."/>
            <person name="Devos D.P."/>
            <person name="Arumugam M."/>
            <person name="Bork P."/>
            <person name="Hurt E."/>
        </authorList>
    </citation>
    <scope>NUCLEOTIDE SEQUENCE [LARGE SCALE GENOMIC DNA]</scope>
    <source>
        <strain evidence="11">DSM 1495 / CBS 144.50 / IMI 039719</strain>
    </source>
</reference>
<organism evidence="11">
    <name type="scientific">Chaetomium thermophilum (strain DSM 1495 / CBS 144.50 / IMI 039719)</name>
    <name type="common">Thermochaetoides thermophila</name>
    <dbReference type="NCBI Taxonomy" id="759272"/>
    <lineage>
        <taxon>Eukaryota</taxon>
        <taxon>Fungi</taxon>
        <taxon>Dikarya</taxon>
        <taxon>Ascomycota</taxon>
        <taxon>Pezizomycotina</taxon>
        <taxon>Sordariomycetes</taxon>
        <taxon>Sordariomycetidae</taxon>
        <taxon>Sordariales</taxon>
        <taxon>Chaetomiaceae</taxon>
        <taxon>Thermochaetoides</taxon>
    </lineage>
</organism>
<dbReference type="GO" id="GO:0005658">
    <property type="term" value="C:alpha DNA polymerase:primase complex"/>
    <property type="evidence" value="ECO:0007669"/>
    <property type="project" value="TreeGrafter"/>
</dbReference>
<dbReference type="EMBL" id="GL988047">
    <property type="protein sequence ID" value="EGS17625.1"/>
    <property type="molecule type" value="Genomic_DNA"/>
</dbReference>
<evidence type="ECO:0000259" key="8">
    <source>
        <dbReference type="Pfam" id="PF04042"/>
    </source>
</evidence>
<dbReference type="OMA" id="PFLDIEH"/>
<dbReference type="GO" id="GO:0003677">
    <property type="term" value="F:DNA binding"/>
    <property type="evidence" value="ECO:0007669"/>
    <property type="project" value="InterPro"/>
</dbReference>
<dbReference type="InterPro" id="IPR007185">
    <property type="entry name" value="DNA_pol_a/d/e_bsu"/>
</dbReference>
<dbReference type="Gene3D" id="3.60.21.60">
    <property type="match status" value="2"/>
</dbReference>
<dbReference type="AlphaFoldDB" id="G0SHD6"/>
<keyword evidence="5 6" id="KW-0539">Nucleus</keyword>
<dbReference type="PIRSF" id="PIRSF018300">
    <property type="entry name" value="DNA_pol_alph_2"/>
    <property type="match status" value="1"/>
</dbReference>
<dbReference type="FunFam" id="3.60.21.60:FF:000005">
    <property type="entry name" value="DNA polymerase alpha subunit B"/>
    <property type="match status" value="1"/>
</dbReference>
<protein>
    <recommendedName>
        <fullName evidence="3 6">DNA polymerase alpha subunit B</fullName>
    </recommendedName>
</protein>
<feature type="domain" description="DNA polymerase alpha/delta/epsilon subunit B" evidence="8">
    <location>
        <begin position="421"/>
        <end position="662"/>
    </location>
</feature>
<gene>
    <name evidence="10" type="ORF">CTHT_0069650</name>
</gene>
<dbReference type="RefSeq" id="XP_006697243.1">
    <property type="nucleotide sequence ID" value="XM_006697180.1"/>
</dbReference>
<dbReference type="STRING" id="759272.G0SHD6"/>
<feature type="region of interest" description="Disordered" evidence="7">
    <location>
        <begin position="169"/>
        <end position="198"/>
    </location>
</feature>
<dbReference type="InterPro" id="IPR016722">
    <property type="entry name" value="DNA_pol_alpha_bsu"/>
</dbReference>
<dbReference type="Proteomes" id="UP000008066">
    <property type="component" value="Unassembled WGS sequence"/>
</dbReference>
<dbReference type="GeneID" id="18261003"/>
<dbReference type="InterPro" id="IPR054300">
    <property type="entry name" value="OB_DPOA2"/>
</dbReference>
<accession>G0SHD6</accession>
<evidence type="ECO:0000256" key="5">
    <source>
        <dbReference type="ARBA" id="ARBA00023242"/>
    </source>
</evidence>
<dbReference type="eggNOG" id="KOG1625">
    <property type="taxonomic scope" value="Eukaryota"/>
</dbReference>
<dbReference type="Pfam" id="PF22062">
    <property type="entry name" value="OB_DPOA2"/>
    <property type="match status" value="1"/>
</dbReference>
<keyword evidence="11" id="KW-1185">Reference proteome</keyword>
<evidence type="ECO:0000256" key="3">
    <source>
        <dbReference type="ARBA" id="ARBA00018596"/>
    </source>
</evidence>